<dbReference type="GO" id="GO:0031499">
    <property type="term" value="C:TRAMP complex"/>
    <property type="evidence" value="ECO:0007669"/>
    <property type="project" value="TreeGrafter"/>
</dbReference>
<dbReference type="AlphaFoldDB" id="A0A0G4IHE7"/>
<dbReference type="SUPFAM" id="SSF81631">
    <property type="entry name" value="PAP/OAS1 substrate-binding domain"/>
    <property type="match status" value="1"/>
</dbReference>
<feature type="compositionally biased region" description="Polar residues" evidence="3">
    <location>
        <begin position="482"/>
        <end position="493"/>
    </location>
</feature>
<dbReference type="GO" id="GO:0005730">
    <property type="term" value="C:nucleolus"/>
    <property type="evidence" value="ECO:0007669"/>
    <property type="project" value="TreeGrafter"/>
</dbReference>
<dbReference type="GO" id="GO:0031123">
    <property type="term" value="P:RNA 3'-end processing"/>
    <property type="evidence" value="ECO:0007669"/>
    <property type="project" value="TreeGrafter"/>
</dbReference>
<dbReference type="Gene3D" id="1.10.1410.10">
    <property type="match status" value="1"/>
</dbReference>
<name>A0A0G4IHE7_PLABS</name>
<feature type="non-terminal residue" evidence="6">
    <location>
        <position position="1"/>
    </location>
</feature>
<keyword evidence="1" id="KW-0479">Metal-binding</keyword>
<evidence type="ECO:0000259" key="5">
    <source>
        <dbReference type="Pfam" id="PF03828"/>
    </source>
</evidence>
<dbReference type="PANTHER" id="PTHR23092:SF15">
    <property type="entry name" value="INACTIVE NON-CANONICAL POLY(A) RNA POLYMERASE PROTEIN TRF4-2-RELATED"/>
    <property type="match status" value="1"/>
</dbReference>
<evidence type="ECO:0000313" key="6">
    <source>
        <dbReference type="EMBL" id="CEO94626.1"/>
    </source>
</evidence>
<dbReference type="GO" id="GO:0043634">
    <property type="term" value="P:polyadenylation-dependent ncRNA catabolic process"/>
    <property type="evidence" value="ECO:0007669"/>
    <property type="project" value="TreeGrafter"/>
</dbReference>
<gene>
    <name evidence="6" type="ORF">PBRA_000411</name>
</gene>
<dbReference type="GO" id="GO:0046872">
    <property type="term" value="F:metal ion binding"/>
    <property type="evidence" value="ECO:0007669"/>
    <property type="project" value="UniProtKB-KW"/>
</dbReference>
<dbReference type="PANTHER" id="PTHR23092">
    <property type="entry name" value="POLY(A) RNA POLYMERASE"/>
    <property type="match status" value="1"/>
</dbReference>
<feature type="region of interest" description="Disordered" evidence="3">
    <location>
        <begin position="336"/>
        <end position="437"/>
    </location>
</feature>
<dbReference type="Gene3D" id="3.30.460.10">
    <property type="entry name" value="Beta Polymerase, domain 2"/>
    <property type="match status" value="1"/>
</dbReference>
<dbReference type="Proteomes" id="UP000039324">
    <property type="component" value="Unassembled WGS sequence"/>
</dbReference>
<dbReference type="GO" id="GO:0003729">
    <property type="term" value="F:mRNA binding"/>
    <property type="evidence" value="ECO:0007669"/>
    <property type="project" value="TreeGrafter"/>
</dbReference>
<evidence type="ECO:0000256" key="2">
    <source>
        <dbReference type="ARBA" id="ARBA00022842"/>
    </source>
</evidence>
<accession>A0A0G4IHE7</accession>
<protein>
    <recommendedName>
        <fullName evidence="5">PAP-associated domain-containing protein</fullName>
    </recommendedName>
</protein>
<feature type="region of interest" description="Disordered" evidence="3">
    <location>
        <begin position="461"/>
        <end position="508"/>
    </location>
</feature>
<keyword evidence="4" id="KW-0732">Signal</keyword>
<feature type="chain" id="PRO_5005193035" description="PAP-associated domain-containing protein" evidence="4">
    <location>
        <begin position="23"/>
        <end position="796"/>
    </location>
</feature>
<evidence type="ECO:0000256" key="3">
    <source>
        <dbReference type="SAM" id="MobiDB-lite"/>
    </source>
</evidence>
<dbReference type="InterPro" id="IPR045862">
    <property type="entry name" value="Trf4-like"/>
</dbReference>
<sequence>LAAMHLLRSVVAIGILVVLSAAVRRDARRGDGPADNREHIREAVFRLEQARSSLSGAERIILSVGQSFGNDLLRIPEAPDLLGVCHQPNRPNFEAVFRDFEQRLITGTVSLMESIASTYYWIHLLADQNANNTQCADERPQRRQQRIYQDVVSQLTSTIRSWAPDNDQVKVLQSMLQSNRIPNVFAMRDANYVVLPVQHFWNVTRVQIDDLLDAVSETRRQIAASRVLLKHLSSDLIVLHEVYKSTLDLSLQSYNLTWTVLMEATCLWPDSVNKTVVHGVLTDLGANIDRWRLQRDQVAYMATLYADAFLDLDNARDHVEECRYLANLDSLLADEPVKSGKRPSRKKQLKRQRSVPQLPAPRDSEPAPAGSQLALTRSFNPGEHDVPLTATVQPTVDEAPVRQESKSDDETLDAETNRCSSPPLVMNNAPGDDTLQDPAVTCTDEVFTKDNHASGALTVAHEQHSPAISANSDNDDERDPTSVPQDSGPNRQSEGLPPGIGEFLEPPAMGGRYLENDVASFVAWVETMRHNDDPFRYIVRQQIERIAATMFPGSVVVPALSPADDLYMHSPFSGLDLTVSNSALPGGSQQHLHQFRDAVLHLPNMFVSATYASLPVPKLIISLRDSPLIVTLFWNVVMRNDFASEVAVKYPMVKPVLFYVWYFLVRHGLHGTAGGGIDWQLLQVMVVSHIQVNTDDCRAPFQGRCLRSFFTYYGTRFNYNRDCISVIGNGRVFPKAERGAMERQGLRLCAESPYDSAVDLGRHAFDIGIAVQRFKAASNLLMDYFPGQLISTDMTG</sequence>
<dbReference type="EMBL" id="CDSF01000001">
    <property type="protein sequence ID" value="CEO94626.1"/>
    <property type="molecule type" value="Genomic_DNA"/>
</dbReference>
<keyword evidence="2" id="KW-0460">Magnesium</keyword>
<organism evidence="6 7">
    <name type="scientific">Plasmodiophora brassicae</name>
    <name type="common">Clubroot disease agent</name>
    <dbReference type="NCBI Taxonomy" id="37360"/>
    <lineage>
        <taxon>Eukaryota</taxon>
        <taxon>Sar</taxon>
        <taxon>Rhizaria</taxon>
        <taxon>Endomyxa</taxon>
        <taxon>Phytomyxea</taxon>
        <taxon>Plasmodiophorida</taxon>
        <taxon>Plasmodiophoridae</taxon>
        <taxon>Plasmodiophora</taxon>
    </lineage>
</organism>
<proteinExistence type="predicted"/>
<keyword evidence="7" id="KW-1185">Reference proteome</keyword>
<dbReference type="Pfam" id="PF03828">
    <property type="entry name" value="PAP_assoc"/>
    <property type="match status" value="1"/>
</dbReference>
<feature type="compositionally biased region" description="Basic residues" evidence="3">
    <location>
        <begin position="339"/>
        <end position="353"/>
    </location>
</feature>
<dbReference type="InterPro" id="IPR002058">
    <property type="entry name" value="PAP_assoc"/>
</dbReference>
<evidence type="ECO:0000256" key="4">
    <source>
        <dbReference type="SAM" id="SignalP"/>
    </source>
</evidence>
<dbReference type="STRING" id="37360.A0A0G4IHE7"/>
<dbReference type="InterPro" id="IPR043519">
    <property type="entry name" value="NT_sf"/>
</dbReference>
<feature type="compositionally biased region" description="Basic and acidic residues" evidence="3">
    <location>
        <begin position="399"/>
        <end position="409"/>
    </location>
</feature>
<dbReference type="GO" id="GO:1990817">
    <property type="term" value="F:poly(A) RNA polymerase activity"/>
    <property type="evidence" value="ECO:0007669"/>
    <property type="project" value="InterPro"/>
</dbReference>
<evidence type="ECO:0000313" key="7">
    <source>
        <dbReference type="Proteomes" id="UP000039324"/>
    </source>
</evidence>
<evidence type="ECO:0000256" key="1">
    <source>
        <dbReference type="ARBA" id="ARBA00022723"/>
    </source>
</evidence>
<feature type="domain" description="PAP-associated" evidence="5">
    <location>
        <begin position="703"/>
        <end position="755"/>
    </location>
</feature>
<feature type="signal peptide" evidence="4">
    <location>
        <begin position="1"/>
        <end position="22"/>
    </location>
</feature>
<reference evidence="6 7" key="1">
    <citation type="submission" date="2015-02" db="EMBL/GenBank/DDBJ databases">
        <authorList>
            <person name="Chooi Y.-H."/>
        </authorList>
    </citation>
    <scope>NUCLEOTIDE SEQUENCE [LARGE SCALE GENOMIC DNA]</scope>
    <source>
        <strain evidence="6">E3</strain>
    </source>
</reference>